<dbReference type="InterPro" id="IPR027417">
    <property type="entry name" value="P-loop_NTPase"/>
</dbReference>
<evidence type="ECO:0000313" key="4">
    <source>
        <dbReference type="Proteomes" id="UP000594263"/>
    </source>
</evidence>
<dbReference type="CDD" id="cd09912">
    <property type="entry name" value="DLP_2"/>
    <property type="match status" value="1"/>
</dbReference>
<evidence type="ECO:0000256" key="1">
    <source>
        <dbReference type="SAM" id="Coils"/>
    </source>
</evidence>
<dbReference type="SUPFAM" id="SSF51391">
    <property type="entry name" value="Thiamin phosphate synthase"/>
    <property type="match status" value="1"/>
</dbReference>
<dbReference type="GO" id="GO:0009707">
    <property type="term" value="C:chloroplast outer membrane"/>
    <property type="evidence" value="ECO:0007669"/>
    <property type="project" value="EnsemblPlants"/>
</dbReference>
<dbReference type="GO" id="GO:0010027">
    <property type="term" value="P:thylakoid membrane organization"/>
    <property type="evidence" value="ECO:0007669"/>
    <property type="project" value="EnsemblPlants"/>
</dbReference>
<keyword evidence="4" id="KW-1185">Reference proteome</keyword>
<dbReference type="PANTHER" id="PTHR43681">
    <property type="entry name" value="TRANSMEMBRANE GTPASE FZO"/>
    <property type="match status" value="1"/>
</dbReference>
<dbReference type="GO" id="GO:1900425">
    <property type="term" value="P:negative regulation of defense response to bacterium"/>
    <property type="evidence" value="ECO:0007669"/>
    <property type="project" value="EnsemblPlants"/>
</dbReference>
<dbReference type="NCBIfam" id="TIGR00231">
    <property type="entry name" value="small_GTP"/>
    <property type="match status" value="1"/>
</dbReference>
<accession>A0A7N0SYC6</accession>
<dbReference type="SUPFAM" id="SSF52540">
    <property type="entry name" value="P-loop containing nucleoside triphosphate hydrolases"/>
    <property type="match status" value="1"/>
</dbReference>
<dbReference type="PANTHER" id="PTHR43681:SF1">
    <property type="entry name" value="SARCALUMENIN"/>
    <property type="match status" value="1"/>
</dbReference>
<dbReference type="Pfam" id="PF01926">
    <property type="entry name" value="MMR_HSR1"/>
    <property type="match status" value="1"/>
</dbReference>
<organism evidence="3 4">
    <name type="scientific">Kalanchoe fedtschenkoi</name>
    <name type="common">Lavender scallops</name>
    <name type="synonym">South American air plant</name>
    <dbReference type="NCBI Taxonomy" id="63787"/>
    <lineage>
        <taxon>Eukaryota</taxon>
        <taxon>Viridiplantae</taxon>
        <taxon>Streptophyta</taxon>
        <taxon>Embryophyta</taxon>
        <taxon>Tracheophyta</taxon>
        <taxon>Spermatophyta</taxon>
        <taxon>Magnoliopsida</taxon>
        <taxon>eudicotyledons</taxon>
        <taxon>Gunneridae</taxon>
        <taxon>Pentapetalae</taxon>
        <taxon>Saxifragales</taxon>
        <taxon>Crassulaceae</taxon>
        <taxon>Kalanchoe</taxon>
    </lineage>
</organism>
<evidence type="ECO:0000259" key="2">
    <source>
        <dbReference type="Pfam" id="PF01926"/>
    </source>
</evidence>
<dbReference type="Gramene" id="Kaladp0012s0061.1.v1.1">
    <property type="protein sequence ID" value="Kaladp0012s0061.1.v1.1"/>
    <property type="gene ID" value="Kaladp0012s0061.v1.1"/>
</dbReference>
<dbReference type="GO" id="GO:0010228">
    <property type="term" value="P:vegetative to reproductive phase transition of meristem"/>
    <property type="evidence" value="ECO:0007669"/>
    <property type="project" value="EnsemblPlants"/>
</dbReference>
<dbReference type="Gene3D" id="3.40.50.300">
    <property type="entry name" value="P-loop containing nucleotide triphosphate hydrolases"/>
    <property type="match status" value="1"/>
</dbReference>
<name>A0A7N0SYC6_KALFE</name>
<dbReference type="AlphaFoldDB" id="A0A7N0SYC6"/>
<dbReference type="FunFam" id="3.20.20.70:FF:000243">
    <property type="entry name" value="Probable transmembrane GTPase FZO-like, chloroplastic"/>
    <property type="match status" value="1"/>
</dbReference>
<dbReference type="Gene3D" id="3.20.20.70">
    <property type="entry name" value="Aldolase class I"/>
    <property type="match status" value="1"/>
</dbReference>
<dbReference type="InterPro" id="IPR006073">
    <property type="entry name" value="GTP-bd"/>
</dbReference>
<feature type="domain" description="G" evidence="2">
    <location>
        <begin position="366"/>
        <end position="498"/>
    </location>
</feature>
<dbReference type="InterPro" id="IPR005225">
    <property type="entry name" value="Small_GTP-bd"/>
</dbReference>
<keyword evidence="1" id="KW-0175">Coiled coil</keyword>
<dbReference type="InterPro" id="IPR013785">
    <property type="entry name" value="Aldolase_TIM"/>
</dbReference>
<reference evidence="3" key="1">
    <citation type="submission" date="2021-01" db="UniProtKB">
        <authorList>
            <consortium name="EnsemblPlants"/>
        </authorList>
    </citation>
    <scope>IDENTIFICATION</scope>
</reference>
<dbReference type="InterPro" id="IPR036206">
    <property type="entry name" value="ThiamineP_synth_sf"/>
</dbReference>
<evidence type="ECO:0000313" key="3">
    <source>
        <dbReference type="EnsemblPlants" id="Kaladp0012s0061.1.v1.1"/>
    </source>
</evidence>
<dbReference type="Proteomes" id="UP000594263">
    <property type="component" value="Unplaced"/>
</dbReference>
<proteinExistence type="predicted"/>
<dbReference type="EnsemblPlants" id="Kaladp0012s0061.1.v1.1">
    <property type="protein sequence ID" value="Kaladp0012s0061.1.v1.1"/>
    <property type="gene ID" value="Kaladp0012s0061.v1.1"/>
</dbReference>
<dbReference type="GO" id="GO:0034051">
    <property type="term" value="P:negative regulation of plant-type hypersensitive response"/>
    <property type="evidence" value="ECO:0007669"/>
    <property type="project" value="EnsemblPlants"/>
</dbReference>
<dbReference type="GO" id="GO:0005525">
    <property type="term" value="F:GTP binding"/>
    <property type="evidence" value="ECO:0007669"/>
    <property type="project" value="InterPro"/>
</dbReference>
<dbReference type="InterPro" id="IPR051943">
    <property type="entry name" value="TRAFAC_Dynamin-like_GTPase"/>
</dbReference>
<protein>
    <recommendedName>
        <fullName evidence="2">G domain-containing protein</fullName>
    </recommendedName>
</protein>
<feature type="coiled-coil region" evidence="1">
    <location>
        <begin position="498"/>
        <end position="525"/>
    </location>
</feature>
<dbReference type="FunFam" id="3.40.50.300:FF:001052">
    <property type="entry name" value="Probable transmembrane GTPase FZO-like, chloroplastic"/>
    <property type="match status" value="1"/>
</dbReference>
<dbReference type="OMA" id="HFWEDVQ"/>
<sequence length="913" mass="100452">MVSLPCQSPAGLHRFGFQLNSKHLHPLGIQFSPPRTQISPKPRSRSLVSFGISRVGIRSEFGQQKPRTLFPGGYKRPEIKVPNLVLEVGAEEVLSGGDALDKVDLAVSRWVGIVVLDGGGGSGGGGKLYEAAVLLKSVVRDRAALMVMDRVDIAAAVNANGVVLSDQGLPTIVARNAMMDGKAQTVMLPLVAKKVQTTMAALSASNSEGADFLLLSPNEDEDPVDLMSSLSRSIKVPVFVTCSLPDSGEKLLRSGASGLVVSLKELGRFSEGSITSLISTPLKATGEPVNDSEGARIVELRQSYNGSYWEDRVVGIVEGREKKFVEKEKVVLLEAIDVIKKAAPLMEEVTLLTDAVAQLDELFLLVIVGEFNSGKSSVINALLGSRYMKEGVVPTTNEITFLKFSELDSGEQQRCERHPDGQYICYLPATILKEMNIVDTPGTNVILQRQQRLTEEFLPRADLLLFVISADRPLTESEVTFLRYTQQWRKKIVFVLNKSDLYQNANELEEAISFVKENTQKLLNTDQVTLYPVSARSALRAKLSASADEPVYEMSDSSSRINRFDELEKFLYSFLDGNSSMGIERMKLKLETPVAIADRLLTSCSTLARQEGIRAKQDLASVDELVNSVKEYATRLEFEHASWKRQILSLIETTKSRVVNVILSTLKISNVDLAISYVFKGDKTISTPAALRLQNDIIGPAHADAQRILGEYLSWLNSKNSRERNLFKDSFEKKWPRILHDAADTEAHELLKAVDEHSMSAIGEFSASAASKLFEQEVQEVFLGTFGGVGSAGLSASLLTSVLPSTMEDLLALGLCSAGGYYAVASFSFRRRKLVNKVNRIAESLARELDEAMQKDLAKAISDLENFVAVTSKPYKNAAQRRIDEVQETQERISQVEKKLQALQIEIQNLHVS</sequence>
<feature type="coiled-coil region" evidence="1">
    <location>
        <begin position="835"/>
        <end position="913"/>
    </location>
</feature>